<proteinExistence type="predicted"/>
<comment type="caution">
    <text evidence="2">The sequence shown here is derived from an EMBL/GenBank/DDBJ whole genome shotgun (WGS) entry which is preliminary data.</text>
</comment>
<name>A0A6M1PFB8_9BACL</name>
<keyword evidence="1" id="KW-1133">Transmembrane helix</keyword>
<organism evidence="2 3">
    <name type="scientific">Paenibacillus apii</name>
    <dbReference type="NCBI Taxonomy" id="1850370"/>
    <lineage>
        <taxon>Bacteria</taxon>
        <taxon>Bacillati</taxon>
        <taxon>Bacillota</taxon>
        <taxon>Bacilli</taxon>
        <taxon>Bacillales</taxon>
        <taxon>Paenibacillaceae</taxon>
        <taxon>Paenibacillus</taxon>
    </lineage>
</organism>
<sequence length="73" mass="8209">MKPIRPTQDRSWLTRIERIGAWFLRIYLLVGVVSALIAWCLMPMTMPEFALWVAGAPSILIIVPIAWITGGIS</sequence>
<gene>
    <name evidence="2" type="ORF">G5B47_02425</name>
</gene>
<protein>
    <submittedName>
        <fullName evidence="2">Uncharacterized protein</fullName>
    </submittedName>
</protein>
<keyword evidence="1" id="KW-0812">Transmembrane</keyword>
<evidence type="ECO:0000256" key="1">
    <source>
        <dbReference type="SAM" id="Phobius"/>
    </source>
</evidence>
<keyword evidence="1" id="KW-0472">Membrane</keyword>
<dbReference type="AlphaFoldDB" id="A0A6M1PFB8"/>
<feature type="transmembrane region" description="Helical" evidence="1">
    <location>
        <begin position="50"/>
        <end position="70"/>
    </location>
</feature>
<dbReference type="Proteomes" id="UP000480151">
    <property type="component" value="Unassembled WGS sequence"/>
</dbReference>
<accession>A0A6M1PFB8</accession>
<dbReference type="EMBL" id="JAAKGU010000001">
    <property type="protein sequence ID" value="NGM81264.1"/>
    <property type="molecule type" value="Genomic_DNA"/>
</dbReference>
<evidence type="ECO:0000313" key="3">
    <source>
        <dbReference type="Proteomes" id="UP000480151"/>
    </source>
</evidence>
<keyword evidence="3" id="KW-1185">Reference proteome</keyword>
<reference evidence="2 3" key="1">
    <citation type="submission" date="2020-02" db="EMBL/GenBank/DDBJ databases">
        <authorList>
            <person name="Gao J."/>
            <person name="Sun J."/>
        </authorList>
    </citation>
    <scope>NUCLEOTIDE SEQUENCE [LARGE SCALE GENOMIC DNA]</scope>
    <source>
        <strain evidence="2 3">7124</strain>
    </source>
</reference>
<dbReference type="RefSeq" id="WP_165093920.1">
    <property type="nucleotide sequence ID" value="NZ_JAAKGU010000001.1"/>
</dbReference>
<evidence type="ECO:0000313" key="2">
    <source>
        <dbReference type="EMBL" id="NGM81264.1"/>
    </source>
</evidence>
<feature type="transmembrane region" description="Helical" evidence="1">
    <location>
        <begin position="21"/>
        <end position="44"/>
    </location>
</feature>